<dbReference type="InterPro" id="IPR008271">
    <property type="entry name" value="Ser/Thr_kinase_AS"/>
</dbReference>
<dbReference type="InterPro" id="IPR018247">
    <property type="entry name" value="EF_Hand_1_Ca_BS"/>
</dbReference>
<dbReference type="GO" id="GO:0005509">
    <property type="term" value="F:calcium ion binding"/>
    <property type="evidence" value="ECO:0007669"/>
    <property type="project" value="InterPro"/>
</dbReference>
<dbReference type="PANTHER" id="PTHR24349">
    <property type="entry name" value="SERINE/THREONINE-PROTEIN KINASE"/>
    <property type="match status" value="1"/>
</dbReference>
<dbReference type="PROSITE" id="PS50088">
    <property type="entry name" value="ANK_REPEAT"/>
    <property type="match status" value="2"/>
</dbReference>
<keyword evidence="5 13" id="KW-0418">Kinase</keyword>
<evidence type="ECO:0000256" key="5">
    <source>
        <dbReference type="ARBA" id="ARBA00022777"/>
    </source>
</evidence>
<protein>
    <submittedName>
        <fullName evidence="13">Protein kinase family protein</fullName>
    </submittedName>
</protein>
<dbReference type="Pfam" id="PF12796">
    <property type="entry name" value="Ank_2"/>
    <property type="match status" value="2"/>
</dbReference>
<dbReference type="AlphaFoldDB" id="A0A9K3L6X6"/>
<feature type="compositionally biased region" description="Basic and acidic residues" evidence="10">
    <location>
        <begin position="463"/>
        <end position="479"/>
    </location>
</feature>
<dbReference type="GO" id="GO:0005524">
    <property type="term" value="F:ATP binding"/>
    <property type="evidence" value="ECO:0007669"/>
    <property type="project" value="UniProtKB-UniRule"/>
</dbReference>
<dbReference type="OrthoDB" id="188462at2759"/>
<feature type="domain" description="Protein kinase" evidence="11">
    <location>
        <begin position="96"/>
        <end position="611"/>
    </location>
</feature>
<feature type="compositionally biased region" description="Polar residues" evidence="10">
    <location>
        <begin position="74"/>
        <end position="85"/>
    </location>
</feature>
<sequence>MYRLKNLFSAMPHFRNHRGVFGMRETRMAFAATGVFFVGATALNFNEVFASQLSPCQETSEKPDMKKQDDSEEPTQNTAEKMLSSSASSFQIQDFYDIEKILGEGTYGLVYQARRKVDGVLVALKTMPRRLTGKTDFEREVAALQLLSKPPGHAHIVQLYDLHRDDQNYYLAMELIEGGELLEHLIENGPYSEGLAASFLRQFAEALCFVHRNGLSHADLKPENLLLSSNDAKKAQLKVADFGCARSHDLNRQEMQLPMAEFAIGCSFLHMVALGNQFELEKMLQERPNLVNFRDYDFRTPLHLAASEGHVDICRFLVERGARVNRSDRWGGSPLDDAHRGRHSEVSTYLREQGATFGAKTQLPRFIQAASDGDKQEVEALLEFGNIDIDEGDYDRRTALHLSSGEGRKDIVELLCRSGANPNVEDRWQNRPLDDAKNAKKNSDRIMSILVKYGARSLKHPNLHQEIKNADRGKVEREPPSSTGIKNDRGRFEKADSFSGTIAYWPPELFGGGATPTPASDMWAAGVIMYVLLTGTHPFDKDAELSDEEIQERILSVGCDKENYVNLMNEFVFDERIEGLSESCVELMRTLLDPDPDRRLSSDKFLRHPWVQGLTASWTTMNKTHDELKAFWQNRFRMEILKKFADMIGTSSDQLAEADVLRIFEKLDTMKNGVLELKEIQDGLSDLGLSDKNIRSIFSSADLDGTGVIHFDEFQALFLNKNNSSGQGLHIDYLQQRFKSHIQKRFFGASKQKDLLDKNKLRDVFTAIDLDGDGVWDANDIRQFLRSSGEPEDVISRIVASLDRNRSGRVSWSDFCAIMG</sequence>
<keyword evidence="4 9" id="KW-0547">Nucleotide-binding</keyword>
<dbReference type="EMBL" id="JAGRRH010000015">
    <property type="protein sequence ID" value="KAG7355956.1"/>
    <property type="molecule type" value="Genomic_DNA"/>
</dbReference>
<dbReference type="PROSITE" id="PS00018">
    <property type="entry name" value="EF_HAND_1"/>
    <property type="match status" value="1"/>
</dbReference>
<dbReference type="PROSITE" id="PS00107">
    <property type="entry name" value="PROTEIN_KINASE_ATP"/>
    <property type="match status" value="1"/>
</dbReference>
<reference evidence="13" key="1">
    <citation type="journal article" date="2021" name="Sci. Rep.">
        <title>Diploid genomic architecture of Nitzschia inconspicua, an elite biomass production diatom.</title>
        <authorList>
            <person name="Oliver A."/>
            <person name="Podell S."/>
            <person name="Pinowska A."/>
            <person name="Traller J.C."/>
            <person name="Smith S.R."/>
            <person name="McClure R."/>
            <person name="Beliaev A."/>
            <person name="Bohutskyi P."/>
            <person name="Hill E.A."/>
            <person name="Rabines A."/>
            <person name="Zheng H."/>
            <person name="Allen L.Z."/>
            <person name="Kuo A."/>
            <person name="Grigoriev I.V."/>
            <person name="Allen A.E."/>
            <person name="Hazlebeck D."/>
            <person name="Allen E.E."/>
        </authorList>
    </citation>
    <scope>NUCLEOTIDE SEQUENCE</scope>
    <source>
        <strain evidence="13">Hildebrandi</strain>
    </source>
</reference>
<evidence type="ECO:0000313" key="14">
    <source>
        <dbReference type="Proteomes" id="UP000693970"/>
    </source>
</evidence>
<organism evidence="13 14">
    <name type="scientific">Nitzschia inconspicua</name>
    <dbReference type="NCBI Taxonomy" id="303405"/>
    <lineage>
        <taxon>Eukaryota</taxon>
        <taxon>Sar</taxon>
        <taxon>Stramenopiles</taxon>
        <taxon>Ochrophyta</taxon>
        <taxon>Bacillariophyta</taxon>
        <taxon>Bacillariophyceae</taxon>
        <taxon>Bacillariophycidae</taxon>
        <taxon>Bacillariales</taxon>
        <taxon>Bacillariaceae</taxon>
        <taxon>Nitzschia</taxon>
    </lineage>
</organism>
<evidence type="ECO:0000256" key="3">
    <source>
        <dbReference type="ARBA" id="ARBA00022679"/>
    </source>
</evidence>
<keyword evidence="8" id="KW-0040">ANK repeat</keyword>
<evidence type="ECO:0000259" key="12">
    <source>
        <dbReference type="PROSITE" id="PS50222"/>
    </source>
</evidence>
<feature type="compositionally biased region" description="Basic and acidic residues" evidence="10">
    <location>
        <begin position="59"/>
        <end position="69"/>
    </location>
</feature>
<evidence type="ECO:0000256" key="7">
    <source>
        <dbReference type="ARBA" id="ARBA00024334"/>
    </source>
</evidence>
<keyword evidence="2" id="KW-0723">Serine/threonine-protein kinase</keyword>
<dbReference type="Pfam" id="PF00069">
    <property type="entry name" value="Pkinase"/>
    <property type="match status" value="2"/>
</dbReference>
<dbReference type="InterPro" id="IPR017441">
    <property type="entry name" value="Protein_kinase_ATP_BS"/>
</dbReference>
<feature type="domain" description="EF-hand" evidence="12">
    <location>
        <begin position="689"/>
        <end position="724"/>
    </location>
</feature>
<evidence type="ECO:0000256" key="6">
    <source>
        <dbReference type="ARBA" id="ARBA00022840"/>
    </source>
</evidence>
<comment type="cofactor">
    <cofactor evidence="1">
        <name>Mg(2+)</name>
        <dbReference type="ChEBI" id="CHEBI:18420"/>
    </cofactor>
</comment>
<dbReference type="InterPro" id="IPR050205">
    <property type="entry name" value="CDPK_Ser/Thr_kinases"/>
</dbReference>
<accession>A0A9K3L6X6</accession>
<comment type="caution">
    <text evidence="13">The sequence shown here is derived from an EMBL/GenBank/DDBJ whole genome shotgun (WGS) entry which is preliminary data.</text>
</comment>
<dbReference type="GO" id="GO:0004674">
    <property type="term" value="F:protein serine/threonine kinase activity"/>
    <property type="evidence" value="ECO:0007669"/>
    <property type="project" value="UniProtKB-KW"/>
</dbReference>
<keyword evidence="14" id="KW-1185">Reference proteome</keyword>
<evidence type="ECO:0000256" key="8">
    <source>
        <dbReference type="PROSITE-ProRule" id="PRU00023"/>
    </source>
</evidence>
<keyword evidence="6 9" id="KW-0067">ATP-binding</keyword>
<dbReference type="InterPro" id="IPR002048">
    <property type="entry name" value="EF_hand_dom"/>
</dbReference>
<dbReference type="SMART" id="SM00220">
    <property type="entry name" value="S_TKc"/>
    <property type="match status" value="1"/>
</dbReference>
<evidence type="ECO:0000256" key="1">
    <source>
        <dbReference type="ARBA" id="ARBA00001946"/>
    </source>
</evidence>
<evidence type="ECO:0000259" key="11">
    <source>
        <dbReference type="PROSITE" id="PS50011"/>
    </source>
</evidence>
<feature type="region of interest" description="Disordered" evidence="10">
    <location>
        <begin position="463"/>
        <end position="490"/>
    </location>
</feature>
<keyword evidence="3" id="KW-0808">Transferase</keyword>
<dbReference type="Proteomes" id="UP000693970">
    <property type="component" value="Unassembled WGS sequence"/>
</dbReference>
<name>A0A9K3L6X6_9STRA</name>
<feature type="repeat" description="ANK" evidence="8">
    <location>
        <begin position="395"/>
        <end position="427"/>
    </location>
</feature>
<feature type="region of interest" description="Disordered" evidence="10">
    <location>
        <begin position="56"/>
        <end position="85"/>
    </location>
</feature>
<gene>
    <name evidence="13" type="ORF">IV203_000642</name>
</gene>
<evidence type="ECO:0000256" key="9">
    <source>
        <dbReference type="PROSITE-ProRule" id="PRU10141"/>
    </source>
</evidence>
<comment type="similarity">
    <text evidence="7">Belongs to the protein kinase superfamily. Ser/Thr protein kinase family. CDPK subfamily.</text>
</comment>
<dbReference type="Pfam" id="PF13499">
    <property type="entry name" value="EF-hand_7"/>
    <property type="match status" value="2"/>
</dbReference>
<dbReference type="InterPro" id="IPR002110">
    <property type="entry name" value="Ankyrin_rpt"/>
</dbReference>
<evidence type="ECO:0000256" key="4">
    <source>
        <dbReference type="ARBA" id="ARBA00022741"/>
    </source>
</evidence>
<feature type="repeat" description="ANK" evidence="8">
    <location>
        <begin position="297"/>
        <end position="329"/>
    </location>
</feature>
<evidence type="ECO:0000256" key="10">
    <source>
        <dbReference type="SAM" id="MobiDB-lite"/>
    </source>
</evidence>
<evidence type="ECO:0000313" key="13">
    <source>
        <dbReference type="EMBL" id="KAG7355956.1"/>
    </source>
</evidence>
<dbReference type="PROSITE" id="PS50222">
    <property type="entry name" value="EF_HAND_2"/>
    <property type="match status" value="2"/>
</dbReference>
<dbReference type="CDD" id="cd00051">
    <property type="entry name" value="EFh"/>
    <property type="match status" value="2"/>
</dbReference>
<evidence type="ECO:0000256" key="2">
    <source>
        <dbReference type="ARBA" id="ARBA00022527"/>
    </source>
</evidence>
<dbReference type="SMART" id="SM00054">
    <property type="entry name" value="EFh"/>
    <property type="match status" value="3"/>
</dbReference>
<proteinExistence type="inferred from homology"/>
<dbReference type="SMART" id="SM00248">
    <property type="entry name" value="ANK"/>
    <property type="match status" value="4"/>
</dbReference>
<dbReference type="PROSITE" id="PS50297">
    <property type="entry name" value="ANK_REP_REGION"/>
    <property type="match status" value="2"/>
</dbReference>
<feature type="binding site" evidence="9">
    <location>
        <position position="125"/>
    </location>
    <ligand>
        <name>ATP</name>
        <dbReference type="ChEBI" id="CHEBI:30616"/>
    </ligand>
</feature>
<feature type="domain" description="EF-hand" evidence="12">
    <location>
        <begin position="790"/>
        <end position="820"/>
    </location>
</feature>
<reference evidence="13" key="2">
    <citation type="submission" date="2021-04" db="EMBL/GenBank/DDBJ databases">
        <authorList>
            <person name="Podell S."/>
        </authorList>
    </citation>
    <scope>NUCLEOTIDE SEQUENCE</scope>
    <source>
        <strain evidence="13">Hildebrandi</strain>
    </source>
</reference>
<dbReference type="InterPro" id="IPR000719">
    <property type="entry name" value="Prot_kinase_dom"/>
</dbReference>
<dbReference type="PROSITE" id="PS50011">
    <property type="entry name" value="PROTEIN_KINASE_DOM"/>
    <property type="match status" value="1"/>
</dbReference>
<dbReference type="PROSITE" id="PS00108">
    <property type="entry name" value="PROTEIN_KINASE_ST"/>
    <property type="match status" value="1"/>
</dbReference>